<sequence length="113" mass="12652">MLFNVPPRRHDPQAPRKQLRRLLEQGIKHGLCLHNYGEHVVSPACVRLGSFGSVTADIPGPEMARHLAVRNRQCIQSRQVNPEGQTGVPDLPKSCHGNRARGRKYRTEGTVWG</sequence>
<reference evidence="2 3" key="1">
    <citation type="journal article" date="2021" name="Elife">
        <title>Chloroplast acquisition without the gene transfer in kleptoplastic sea slugs, Plakobranchus ocellatus.</title>
        <authorList>
            <person name="Maeda T."/>
            <person name="Takahashi S."/>
            <person name="Yoshida T."/>
            <person name="Shimamura S."/>
            <person name="Takaki Y."/>
            <person name="Nagai Y."/>
            <person name="Toyoda A."/>
            <person name="Suzuki Y."/>
            <person name="Arimoto A."/>
            <person name="Ishii H."/>
            <person name="Satoh N."/>
            <person name="Nishiyama T."/>
            <person name="Hasebe M."/>
            <person name="Maruyama T."/>
            <person name="Minagawa J."/>
            <person name="Obokata J."/>
            <person name="Shigenobu S."/>
        </authorList>
    </citation>
    <scope>NUCLEOTIDE SEQUENCE [LARGE SCALE GENOMIC DNA]</scope>
</reference>
<evidence type="ECO:0000313" key="2">
    <source>
        <dbReference type="EMBL" id="GFN99876.1"/>
    </source>
</evidence>
<comment type="caution">
    <text evidence="2">The sequence shown here is derived from an EMBL/GenBank/DDBJ whole genome shotgun (WGS) entry which is preliminary data.</text>
</comment>
<protein>
    <submittedName>
        <fullName evidence="2">Uncharacterized protein</fullName>
    </submittedName>
</protein>
<feature type="region of interest" description="Disordered" evidence="1">
    <location>
        <begin position="78"/>
        <end position="113"/>
    </location>
</feature>
<dbReference type="Proteomes" id="UP000735302">
    <property type="component" value="Unassembled WGS sequence"/>
</dbReference>
<evidence type="ECO:0000313" key="3">
    <source>
        <dbReference type="Proteomes" id="UP000735302"/>
    </source>
</evidence>
<organism evidence="2 3">
    <name type="scientific">Plakobranchus ocellatus</name>
    <dbReference type="NCBI Taxonomy" id="259542"/>
    <lineage>
        <taxon>Eukaryota</taxon>
        <taxon>Metazoa</taxon>
        <taxon>Spiralia</taxon>
        <taxon>Lophotrochozoa</taxon>
        <taxon>Mollusca</taxon>
        <taxon>Gastropoda</taxon>
        <taxon>Heterobranchia</taxon>
        <taxon>Euthyneura</taxon>
        <taxon>Panpulmonata</taxon>
        <taxon>Sacoglossa</taxon>
        <taxon>Placobranchoidea</taxon>
        <taxon>Plakobranchidae</taxon>
        <taxon>Plakobranchus</taxon>
    </lineage>
</organism>
<keyword evidence="3" id="KW-1185">Reference proteome</keyword>
<dbReference type="AlphaFoldDB" id="A0AAV3ZZ76"/>
<accession>A0AAV3ZZ76</accession>
<proteinExistence type="predicted"/>
<name>A0AAV3ZZ76_9GAST</name>
<dbReference type="EMBL" id="BLXT01003024">
    <property type="protein sequence ID" value="GFN99876.1"/>
    <property type="molecule type" value="Genomic_DNA"/>
</dbReference>
<gene>
    <name evidence="2" type="ORF">PoB_002638200</name>
</gene>
<evidence type="ECO:0000256" key="1">
    <source>
        <dbReference type="SAM" id="MobiDB-lite"/>
    </source>
</evidence>